<dbReference type="EMBL" id="CAXLJM020000017">
    <property type="protein sequence ID" value="CAL8084089.1"/>
    <property type="molecule type" value="Genomic_DNA"/>
</dbReference>
<comment type="caution">
    <text evidence="2">The sequence shown here is derived from an EMBL/GenBank/DDBJ whole genome shotgun (WGS) entry which is preliminary data.</text>
</comment>
<keyword evidence="1" id="KW-0732">Signal</keyword>
<keyword evidence="3" id="KW-1185">Reference proteome</keyword>
<accession>A0ABP1Q3J3</accession>
<protein>
    <submittedName>
        <fullName evidence="2">Uncharacterized protein</fullName>
    </submittedName>
</protein>
<feature type="chain" id="PRO_5045281099" evidence="1">
    <location>
        <begin position="25"/>
        <end position="234"/>
    </location>
</feature>
<reference evidence="2 3" key="1">
    <citation type="submission" date="2024-08" db="EMBL/GenBank/DDBJ databases">
        <authorList>
            <person name="Cucini C."/>
            <person name="Frati F."/>
        </authorList>
    </citation>
    <scope>NUCLEOTIDE SEQUENCE [LARGE SCALE GENOMIC DNA]</scope>
</reference>
<evidence type="ECO:0000256" key="1">
    <source>
        <dbReference type="SAM" id="SignalP"/>
    </source>
</evidence>
<evidence type="ECO:0000313" key="3">
    <source>
        <dbReference type="Proteomes" id="UP001642540"/>
    </source>
</evidence>
<gene>
    <name evidence="2" type="ORF">ODALV1_LOCUS5694</name>
</gene>
<proteinExistence type="predicted"/>
<sequence>MANRTNTTLACLACLALCISNVVSWEPTWSVCGPGLSTFSCRNSFTSDDCSFQDVGATHVSVKGLWIFFVSGWSNESPGLAEFVFQERLGDYHELSPDTSGKIYCVKQTGQYPDYRTPALTLFFQLELITDSQTRHYETTGSPDSCSNSIISIVKSLVINGVERWEIFRRDGTSVCIQVANTTSFIPGIVRDTRTLGMDHEQGNVCAVVRGCSKPPNEVIRIPNSETSGVLRRN</sequence>
<name>A0ABP1Q3J3_9HEXA</name>
<organism evidence="2 3">
    <name type="scientific">Orchesella dallaii</name>
    <dbReference type="NCBI Taxonomy" id="48710"/>
    <lineage>
        <taxon>Eukaryota</taxon>
        <taxon>Metazoa</taxon>
        <taxon>Ecdysozoa</taxon>
        <taxon>Arthropoda</taxon>
        <taxon>Hexapoda</taxon>
        <taxon>Collembola</taxon>
        <taxon>Entomobryomorpha</taxon>
        <taxon>Entomobryoidea</taxon>
        <taxon>Orchesellidae</taxon>
        <taxon>Orchesellinae</taxon>
        <taxon>Orchesella</taxon>
    </lineage>
</organism>
<feature type="signal peptide" evidence="1">
    <location>
        <begin position="1"/>
        <end position="24"/>
    </location>
</feature>
<evidence type="ECO:0000313" key="2">
    <source>
        <dbReference type="EMBL" id="CAL8084089.1"/>
    </source>
</evidence>
<dbReference type="Proteomes" id="UP001642540">
    <property type="component" value="Unassembled WGS sequence"/>
</dbReference>